<protein>
    <submittedName>
        <fullName evidence="1">Uncharacterized protein</fullName>
    </submittedName>
</protein>
<dbReference type="KEGG" id="ure:UREG_07426"/>
<organism evidence="1 2">
    <name type="scientific">Uncinocarpus reesii (strain UAMH 1704)</name>
    <dbReference type="NCBI Taxonomy" id="336963"/>
    <lineage>
        <taxon>Eukaryota</taxon>
        <taxon>Fungi</taxon>
        <taxon>Dikarya</taxon>
        <taxon>Ascomycota</taxon>
        <taxon>Pezizomycotina</taxon>
        <taxon>Eurotiomycetes</taxon>
        <taxon>Eurotiomycetidae</taxon>
        <taxon>Onygenales</taxon>
        <taxon>Onygenaceae</taxon>
        <taxon>Uncinocarpus</taxon>
    </lineage>
</organism>
<sequence>MTWISSAERLWHSLFQFPDATLHPGESNLADKHPITGEDVHRPALKGPRWTEYVIIRGSLSDFGFYIVQGPTAASFGREILTSLVPVSGDPPRRISANILVSEFMTRDFE</sequence>
<evidence type="ECO:0000313" key="2">
    <source>
        <dbReference type="Proteomes" id="UP000002058"/>
    </source>
</evidence>
<keyword evidence="2" id="KW-1185">Reference proteome</keyword>
<dbReference type="RefSeq" id="XP_002582653.1">
    <property type="nucleotide sequence ID" value="XM_002582607.1"/>
</dbReference>
<evidence type="ECO:0000313" key="1">
    <source>
        <dbReference type="EMBL" id="EEP82561.1"/>
    </source>
</evidence>
<dbReference type="EMBL" id="CH476619">
    <property type="protein sequence ID" value="EEP82561.1"/>
    <property type="molecule type" value="Genomic_DNA"/>
</dbReference>
<dbReference type="InParanoid" id="C4JZ25"/>
<dbReference type="Proteomes" id="UP000002058">
    <property type="component" value="Unassembled WGS sequence"/>
</dbReference>
<dbReference type="HOGENOM" id="CLU_2172935_0_0_1"/>
<gene>
    <name evidence="1" type="ORF">UREG_07426</name>
</gene>
<name>C4JZ25_UNCRE</name>
<dbReference type="GeneID" id="8444539"/>
<proteinExistence type="predicted"/>
<reference evidence="2" key="1">
    <citation type="journal article" date="2009" name="Genome Res.">
        <title>Comparative genomic analyses of the human fungal pathogens Coccidioides and their relatives.</title>
        <authorList>
            <person name="Sharpton T.J."/>
            <person name="Stajich J.E."/>
            <person name="Rounsley S.D."/>
            <person name="Gardner M.J."/>
            <person name="Wortman J.R."/>
            <person name="Jordar V.S."/>
            <person name="Maiti R."/>
            <person name="Kodira C.D."/>
            <person name="Neafsey D.E."/>
            <person name="Zeng Q."/>
            <person name="Hung C.-Y."/>
            <person name="McMahan C."/>
            <person name="Muszewska A."/>
            <person name="Grynberg M."/>
            <person name="Mandel M.A."/>
            <person name="Kellner E.M."/>
            <person name="Barker B.M."/>
            <person name="Galgiani J.N."/>
            <person name="Orbach M.J."/>
            <person name="Kirkland T.N."/>
            <person name="Cole G.T."/>
            <person name="Henn M.R."/>
            <person name="Birren B.W."/>
            <person name="Taylor J.W."/>
        </authorList>
    </citation>
    <scope>NUCLEOTIDE SEQUENCE [LARGE SCALE GENOMIC DNA]</scope>
    <source>
        <strain evidence="2">UAMH 1704</strain>
    </source>
</reference>
<dbReference type="AlphaFoldDB" id="C4JZ25"/>
<accession>C4JZ25</accession>
<dbReference type="VEuPathDB" id="FungiDB:UREG_07426"/>